<reference evidence="3" key="1">
    <citation type="journal article" date="2019" name="Int. J. Syst. Evol. Microbiol.">
        <title>The Global Catalogue of Microorganisms (GCM) 10K type strain sequencing project: providing services to taxonomists for standard genome sequencing and annotation.</title>
        <authorList>
            <consortium name="The Broad Institute Genomics Platform"/>
            <consortium name="The Broad Institute Genome Sequencing Center for Infectious Disease"/>
            <person name="Wu L."/>
            <person name="Ma J."/>
        </authorList>
    </citation>
    <scope>NUCLEOTIDE SEQUENCE [LARGE SCALE GENOMIC DNA]</scope>
    <source>
        <strain evidence="3">CGMCC 1.15339</strain>
    </source>
</reference>
<evidence type="ECO:0000313" key="3">
    <source>
        <dbReference type="Proteomes" id="UP000617555"/>
    </source>
</evidence>
<dbReference type="Pfam" id="PF08722">
    <property type="entry name" value="Tn7_TnsA-like_N"/>
    <property type="match status" value="1"/>
</dbReference>
<organism evidence="2 3">
    <name type="scientific">Shewanella inventionis</name>
    <dbReference type="NCBI Taxonomy" id="1738770"/>
    <lineage>
        <taxon>Bacteria</taxon>
        <taxon>Pseudomonadati</taxon>
        <taxon>Pseudomonadota</taxon>
        <taxon>Gammaproteobacteria</taxon>
        <taxon>Alteromonadales</taxon>
        <taxon>Shewanellaceae</taxon>
        <taxon>Shewanella</taxon>
    </lineage>
</organism>
<dbReference type="InterPro" id="IPR014833">
    <property type="entry name" value="TnsA_N"/>
</dbReference>
<protein>
    <recommendedName>
        <fullName evidence="1">TnsA endonuclease N-terminal domain-containing protein</fullName>
    </recommendedName>
</protein>
<dbReference type="EMBL" id="BMII01000052">
    <property type="protein sequence ID" value="GGB75507.1"/>
    <property type="molecule type" value="Genomic_DNA"/>
</dbReference>
<name>A0ABQ1JR68_9GAMM</name>
<accession>A0ABQ1JR68</accession>
<feature type="domain" description="TnsA endonuclease N-terminal" evidence="1">
    <location>
        <begin position="69"/>
        <end position="161"/>
    </location>
</feature>
<dbReference type="RefSeq" id="WP_188741036.1">
    <property type="nucleotide sequence ID" value="NZ_BMII01000052.1"/>
</dbReference>
<dbReference type="Gene3D" id="3.40.1350.10">
    <property type="match status" value="1"/>
</dbReference>
<evidence type="ECO:0000313" key="2">
    <source>
        <dbReference type="EMBL" id="GGB75507.1"/>
    </source>
</evidence>
<evidence type="ECO:0000259" key="1">
    <source>
        <dbReference type="Pfam" id="PF08722"/>
    </source>
</evidence>
<dbReference type="SUPFAM" id="SSF52980">
    <property type="entry name" value="Restriction endonuclease-like"/>
    <property type="match status" value="1"/>
</dbReference>
<dbReference type="Proteomes" id="UP000617555">
    <property type="component" value="Unassembled WGS sequence"/>
</dbReference>
<proteinExistence type="predicted"/>
<sequence>MTLERQQKWYDTHRRSIELDDVIYEPFWRVEDVRSSGNVTKIAHFSTPNRVMHLLSQNELWMYLNLARNRNVVEIYEQYAIPLDYSIPIAKELGVKHPVYVGSKQIPIVQTIDFVSTLADGSLVAHPVKQESDSLRERTMEKLAIQHAYCDLECIEYQLVTSDELRTIRSENLENIYRHRNAGQFVEHLFRSWLTHLASHLSDNRHERMSTLLQHSAVSSGIDFSTAVSLFYAALWNEQLEMDWGQRLKLEKPASILGVYTL</sequence>
<dbReference type="InterPro" id="IPR011856">
    <property type="entry name" value="tRNA_endonuc-like_dom_sf"/>
</dbReference>
<gene>
    <name evidence="2" type="ORF">GCM10011607_39780</name>
</gene>
<dbReference type="InterPro" id="IPR011335">
    <property type="entry name" value="Restrct_endonuc-II-like"/>
</dbReference>
<keyword evidence="3" id="KW-1185">Reference proteome</keyword>
<comment type="caution">
    <text evidence="2">The sequence shown here is derived from an EMBL/GenBank/DDBJ whole genome shotgun (WGS) entry which is preliminary data.</text>
</comment>
<dbReference type="CDD" id="cd22362">
    <property type="entry name" value="TnsA_endonuclease-like"/>
    <property type="match status" value="1"/>
</dbReference>